<dbReference type="InterPro" id="IPR036397">
    <property type="entry name" value="RNaseH_sf"/>
</dbReference>
<accession>A0A4Y2FD59</accession>
<feature type="transmembrane region" description="Helical" evidence="1">
    <location>
        <begin position="117"/>
        <end position="137"/>
    </location>
</feature>
<dbReference type="EMBL" id="BGPR01000868">
    <property type="protein sequence ID" value="GBM38406.1"/>
    <property type="molecule type" value="Genomic_DNA"/>
</dbReference>
<dbReference type="Gene3D" id="3.30.420.10">
    <property type="entry name" value="Ribonuclease H-like superfamily/Ribonuclease H"/>
    <property type="match status" value="1"/>
</dbReference>
<gene>
    <name evidence="2" type="ORF">AVEN_260797_1</name>
</gene>
<evidence type="ECO:0000256" key="1">
    <source>
        <dbReference type="SAM" id="Phobius"/>
    </source>
</evidence>
<organism evidence="2 3">
    <name type="scientific">Araneus ventricosus</name>
    <name type="common">Orbweaver spider</name>
    <name type="synonym">Epeira ventricosa</name>
    <dbReference type="NCBI Taxonomy" id="182803"/>
    <lineage>
        <taxon>Eukaryota</taxon>
        <taxon>Metazoa</taxon>
        <taxon>Ecdysozoa</taxon>
        <taxon>Arthropoda</taxon>
        <taxon>Chelicerata</taxon>
        <taxon>Arachnida</taxon>
        <taxon>Araneae</taxon>
        <taxon>Araneomorphae</taxon>
        <taxon>Entelegynae</taxon>
        <taxon>Araneoidea</taxon>
        <taxon>Araneidae</taxon>
        <taxon>Araneus</taxon>
    </lineage>
</organism>
<dbReference type="Proteomes" id="UP000499080">
    <property type="component" value="Unassembled WGS sequence"/>
</dbReference>
<keyword evidence="1" id="KW-0812">Transmembrane</keyword>
<comment type="caution">
    <text evidence="2">The sequence shown here is derived from an EMBL/GenBank/DDBJ whole genome shotgun (WGS) entry which is preliminary data.</text>
</comment>
<feature type="transmembrane region" description="Helical" evidence="1">
    <location>
        <begin position="92"/>
        <end position="111"/>
    </location>
</feature>
<evidence type="ECO:0000313" key="2">
    <source>
        <dbReference type="EMBL" id="GBM38406.1"/>
    </source>
</evidence>
<dbReference type="GO" id="GO:0003676">
    <property type="term" value="F:nucleic acid binding"/>
    <property type="evidence" value="ECO:0007669"/>
    <property type="project" value="InterPro"/>
</dbReference>
<sequence length="156" mass="17487">MVDKARPHGARLVRSYLENETIPQMAWPARSPDPKPIEHVGDMLGRRTAVRSVPRGTHHELQQALIQAWALLLQQALNDTITSMPRHCQACILTRGIIPVISVWFLLHILPSNVGCRAATAVIYVFLFDFALLFDVWSSNATPTLCTTFTHIQLVP</sequence>
<keyword evidence="3" id="KW-1185">Reference proteome</keyword>
<keyword evidence="1" id="KW-0472">Membrane</keyword>
<dbReference type="AlphaFoldDB" id="A0A4Y2FD59"/>
<protein>
    <recommendedName>
        <fullName evidence="4">Tc1-like transposase DDE domain-containing protein</fullName>
    </recommendedName>
</protein>
<evidence type="ECO:0008006" key="4">
    <source>
        <dbReference type="Google" id="ProtNLM"/>
    </source>
</evidence>
<proteinExistence type="predicted"/>
<reference evidence="2 3" key="1">
    <citation type="journal article" date="2019" name="Sci. Rep.">
        <title>Orb-weaving spider Araneus ventricosus genome elucidates the spidroin gene catalogue.</title>
        <authorList>
            <person name="Kono N."/>
            <person name="Nakamura H."/>
            <person name="Ohtoshi R."/>
            <person name="Moran D.A.P."/>
            <person name="Shinohara A."/>
            <person name="Yoshida Y."/>
            <person name="Fujiwara M."/>
            <person name="Mori M."/>
            <person name="Tomita M."/>
            <person name="Arakawa K."/>
        </authorList>
    </citation>
    <scope>NUCLEOTIDE SEQUENCE [LARGE SCALE GENOMIC DNA]</scope>
</reference>
<evidence type="ECO:0000313" key="3">
    <source>
        <dbReference type="Proteomes" id="UP000499080"/>
    </source>
</evidence>
<name>A0A4Y2FD59_ARAVE</name>
<keyword evidence="1" id="KW-1133">Transmembrane helix</keyword>